<feature type="transmembrane region" description="Helical" evidence="1">
    <location>
        <begin position="122"/>
        <end position="143"/>
    </location>
</feature>
<keyword evidence="1" id="KW-1133">Transmembrane helix</keyword>
<feature type="transmembrane region" description="Helical" evidence="1">
    <location>
        <begin position="94"/>
        <end position="116"/>
    </location>
</feature>
<proteinExistence type="predicted"/>
<sequence length="214" mass="23824">MNRLAADNDPPGDANRNARFCILVKAEIGICRQATHQHSRKRLAGVLVIGTFIWMIITKRFEGVPPGGDGAAQLLFDAWHLAVRAVRHAIWNQFRLAVFGLRRVIFAVVIFVVVVIRELDGLSSHTLVFGIEGLSPIGVWMCLVEGRMMGMELVKFPSAANGRGVHSMVIVCVPRFEQGRLGCFTTGEEFVGQDYERDMLVGLDHRRVSFVEAH</sequence>
<evidence type="ECO:0000313" key="3">
    <source>
        <dbReference type="Proteomes" id="UP000501690"/>
    </source>
</evidence>
<keyword evidence="3" id="KW-1185">Reference proteome</keyword>
<reference evidence="2 3" key="1">
    <citation type="submission" date="2019-04" db="EMBL/GenBank/DDBJ databases">
        <title>An improved genome assembly and genetic linkage map for asparagus bean, Vigna unguiculata ssp. sesquipedialis.</title>
        <authorList>
            <person name="Xia Q."/>
            <person name="Zhang R."/>
            <person name="Dong Y."/>
        </authorList>
    </citation>
    <scope>NUCLEOTIDE SEQUENCE [LARGE SCALE GENOMIC DNA]</scope>
    <source>
        <tissue evidence="2">Leaf</tissue>
    </source>
</reference>
<accession>A0A4D6LF83</accession>
<protein>
    <submittedName>
        <fullName evidence="2">Uncharacterized protein</fullName>
    </submittedName>
</protein>
<gene>
    <name evidence="2" type="ORF">DEO72_LG3g1694</name>
</gene>
<name>A0A4D6LF83_VIGUN</name>
<organism evidence="2 3">
    <name type="scientific">Vigna unguiculata</name>
    <name type="common">Cowpea</name>
    <dbReference type="NCBI Taxonomy" id="3917"/>
    <lineage>
        <taxon>Eukaryota</taxon>
        <taxon>Viridiplantae</taxon>
        <taxon>Streptophyta</taxon>
        <taxon>Embryophyta</taxon>
        <taxon>Tracheophyta</taxon>
        <taxon>Spermatophyta</taxon>
        <taxon>Magnoliopsida</taxon>
        <taxon>eudicotyledons</taxon>
        <taxon>Gunneridae</taxon>
        <taxon>Pentapetalae</taxon>
        <taxon>rosids</taxon>
        <taxon>fabids</taxon>
        <taxon>Fabales</taxon>
        <taxon>Fabaceae</taxon>
        <taxon>Papilionoideae</taxon>
        <taxon>50 kb inversion clade</taxon>
        <taxon>NPAAA clade</taxon>
        <taxon>indigoferoid/millettioid clade</taxon>
        <taxon>Phaseoleae</taxon>
        <taxon>Vigna</taxon>
    </lineage>
</organism>
<dbReference type="AlphaFoldDB" id="A0A4D6LF83"/>
<evidence type="ECO:0000256" key="1">
    <source>
        <dbReference type="SAM" id="Phobius"/>
    </source>
</evidence>
<keyword evidence="1" id="KW-0472">Membrane</keyword>
<dbReference type="Proteomes" id="UP000501690">
    <property type="component" value="Linkage Group LG3"/>
</dbReference>
<evidence type="ECO:0000313" key="2">
    <source>
        <dbReference type="EMBL" id="QCD87160.1"/>
    </source>
</evidence>
<keyword evidence="1" id="KW-0812">Transmembrane</keyword>
<dbReference type="EMBL" id="CP039347">
    <property type="protein sequence ID" value="QCD87160.1"/>
    <property type="molecule type" value="Genomic_DNA"/>
</dbReference>